<accession>A0A4V2F5V3</accession>
<dbReference type="InterPro" id="IPR009677">
    <property type="entry name" value="DUF1266"/>
</dbReference>
<comment type="caution">
    <text evidence="3">The sequence shown here is derived from an EMBL/GenBank/DDBJ whole genome shotgun (WGS) entry which is preliminary data.</text>
</comment>
<dbReference type="Pfam" id="PF06889">
    <property type="entry name" value="DUF1266"/>
    <property type="match status" value="1"/>
</dbReference>
<reference evidence="3 4" key="1">
    <citation type="submission" date="2019-02" db="EMBL/GenBank/DDBJ databases">
        <title>Genomic Encyclopedia of Type Strains, Phase IV (KMG-IV): sequencing the most valuable type-strain genomes for metagenomic binning, comparative biology and taxonomic classification.</title>
        <authorList>
            <person name="Goeker M."/>
        </authorList>
    </citation>
    <scope>NUCLEOTIDE SEQUENCE [LARGE SCALE GENOMIC DNA]</scope>
    <source>
        <strain evidence="3 4">DSM 29486</strain>
    </source>
</reference>
<name>A0A4V2F5V3_9FIRM</name>
<protein>
    <submittedName>
        <fullName evidence="3">Uncharacterized protein DUF1266</fullName>
    </submittedName>
</protein>
<dbReference type="RefSeq" id="WP_165388921.1">
    <property type="nucleotide sequence ID" value="NZ_SGXF01000005.1"/>
</dbReference>
<dbReference type="AlphaFoldDB" id="A0A4V2F5V3"/>
<evidence type="ECO:0000259" key="2">
    <source>
        <dbReference type="Pfam" id="PF06889"/>
    </source>
</evidence>
<keyword evidence="4" id="KW-1185">Reference proteome</keyword>
<sequence length="385" mass="43585">MVDLDEIRKRAQAATEKAAESLQKSIEESNKHIEQMRKKLNVSTEPDDAAQGGTAQSAADAQQQVELLGKMFSPEMIQQTVDQKVAEAAALGVDGLMRQMFGEDMGIISAALETLDMEDEEDASEERELDLALEQELYALLDQKMAQLEALPETEPVTYPKNPPQWRHFGILLSGMISKLNNHDLDGMDVELHTPVMEQQIVSLVRRSWGINGRSELLDTIRYLSQEGYELRYQIYCDADTVEQVLDESMDKEDRESACRGWRFAQHYKARYVPRFMTGWDVGRAAMLTRWGYFLGWITEGEAEGVLWELSQRAVESLHSWREFSSSYLFGGLMWKLLCGDSAAESYLGYLTDAAIDLLTGKAEDNEGQWKECPWPGARKIGFQG</sequence>
<organism evidence="3 4">
    <name type="scientific">Cuneatibacter caecimuris</name>
    <dbReference type="NCBI Taxonomy" id="1796618"/>
    <lineage>
        <taxon>Bacteria</taxon>
        <taxon>Bacillati</taxon>
        <taxon>Bacillota</taxon>
        <taxon>Clostridia</taxon>
        <taxon>Lachnospirales</taxon>
        <taxon>Lachnospiraceae</taxon>
        <taxon>Cuneatibacter</taxon>
    </lineage>
</organism>
<evidence type="ECO:0000256" key="1">
    <source>
        <dbReference type="SAM" id="MobiDB-lite"/>
    </source>
</evidence>
<dbReference type="Proteomes" id="UP000292927">
    <property type="component" value="Unassembled WGS sequence"/>
</dbReference>
<feature type="region of interest" description="Disordered" evidence="1">
    <location>
        <begin position="37"/>
        <end position="60"/>
    </location>
</feature>
<evidence type="ECO:0000313" key="3">
    <source>
        <dbReference type="EMBL" id="RZS94119.1"/>
    </source>
</evidence>
<feature type="domain" description="DUF1266" evidence="2">
    <location>
        <begin position="206"/>
        <end position="375"/>
    </location>
</feature>
<gene>
    <name evidence="3" type="ORF">EV209_2487</name>
</gene>
<evidence type="ECO:0000313" key="4">
    <source>
        <dbReference type="Proteomes" id="UP000292927"/>
    </source>
</evidence>
<dbReference type="EMBL" id="SGXF01000005">
    <property type="protein sequence ID" value="RZS94119.1"/>
    <property type="molecule type" value="Genomic_DNA"/>
</dbReference>
<proteinExistence type="predicted"/>